<dbReference type="Proteomes" id="UP000284706">
    <property type="component" value="Unassembled WGS sequence"/>
</dbReference>
<feature type="transmembrane region" description="Helical" evidence="1">
    <location>
        <begin position="22"/>
        <end position="47"/>
    </location>
</feature>
<feature type="transmembrane region" description="Helical" evidence="1">
    <location>
        <begin position="124"/>
        <end position="145"/>
    </location>
</feature>
<comment type="caution">
    <text evidence="2">The sequence shown here is derived from an EMBL/GenBank/DDBJ whole genome shotgun (WGS) entry which is preliminary data.</text>
</comment>
<name>A0A409XXG7_9AGAR</name>
<reference evidence="2 3" key="1">
    <citation type="journal article" date="2018" name="Evol. Lett.">
        <title>Horizontal gene cluster transfer increased hallucinogenic mushroom diversity.</title>
        <authorList>
            <person name="Reynolds H.T."/>
            <person name="Vijayakumar V."/>
            <person name="Gluck-Thaler E."/>
            <person name="Korotkin H.B."/>
            <person name="Matheny P.B."/>
            <person name="Slot J.C."/>
        </authorList>
    </citation>
    <scope>NUCLEOTIDE SEQUENCE [LARGE SCALE GENOMIC DNA]</scope>
    <source>
        <strain evidence="2 3">SRW20</strain>
    </source>
</reference>
<feature type="transmembrane region" description="Helical" evidence="1">
    <location>
        <begin position="157"/>
        <end position="179"/>
    </location>
</feature>
<proteinExistence type="predicted"/>
<dbReference type="AlphaFoldDB" id="A0A409XXG7"/>
<dbReference type="InParanoid" id="A0A409XXG7"/>
<organism evidence="2 3">
    <name type="scientific">Gymnopilus dilepis</name>
    <dbReference type="NCBI Taxonomy" id="231916"/>
    <lineage>
        <taxon>Eukaryota</taxon>
        <taxon>Fungi</taxon>
        <taxon>Dikarya</taxon>
        <taxon>Basidiomycota</taxon>
        <taxon>Agaricomycotina</taxon>
        <taxon>Agaricomycetes</taxon>
        <taxon>Agaricomycetidae</taxon>
        <taxon>Agaricales</taxon>
        <taxon>Agaricineae</taxon>
        <taxon>Hymenogastraceae</taxon>
        <taxon>Gymnopilus</taxon>
    </lineage>
</organism>
<keyword evidence="1" id="KW-0812">Transmembrane</keyword>
<dbReference type="EMBL" id="NHYE01001425">
    <property type="protein sequence ID" value="PPQ95464.1"/>
    <property type="molecule type" value="Genomic_DNA"/>
</dbReference>
<feature type="transmembrane region" description="Helical" evidence="1">
    <location>
        <begin position="54"/>
        <end position="75"/>
    </location>
</feature>
<accession>A0A409XXG7</accession>
<keyword evidence="1" id="KW-0472">Membrane</keyword>
<keyword evidence="3" id="KW-1185">Reference proteome</keyword>
<keyword evidence="1" id="KW-1133">Transmembrane helix</keyword>
<evidence type="ECO:0000313" key="2">
    <source>
        <dbReference type="EMBL" id="PPQ95464.1"/>
    </source>
</evidence>
<feature type="transmembrane region" description="Helical" evidence="1">
    <location>
        <begin position="200"/>
        <end position="224"/>
    </location>
</feature>
<protein>
    <submittedName>
        <fullName evidence="2">Uncharacterized protein</fullName>
    </submittedName>
</protein>
<evidence type="ECO:0000256" key="1">
    <source>
        <dbReference type="SAM" id="Phobius"/>
    </source>
</evidence>
<evidence type="ECO:0000313" key="3">
    <source>
        <dbReference type="Proteomes" id="UP000284706"/>
    </source>
</evidence>
<dbReference type="OrthoDB" id="3265004at2759"/>
<sequence>MSGQPSRLSAPYAAFLKSGFDVWLLTTMLFGAYTFVYLGTLYLYSFYKKTPRSWILIASITVAYTSSAVMVGVGWSSAKMVYIGVVQALEDGDLPSGPDISYVFVALLNNFCIFAISTVADGLLINDVVTGLFISSVVLQVITFFRPSPMKMLISSILLGASYFLTFTITIVNTGFIAYRVTSFSRVESFKDSRAHLRHIILILVESSTAYSVVSLANAIVIVIPLTSKNQEAMSTASSILSPLYLFVAGIAPTIMAARVFLASGQASVVSRVSTIQFRPANTRATWLSGRASMLPGFREAQVTAMEHEGKGDGILHIA</sequence>
<gene>
    <name evidence="2" type="ORF">CVT26_008483</name>
</gene>
<feature type="transmembrane region" description="Helical" evidence="1">
    <location>
        <begin position="100"/>
        <end position="117"/>
    </location>
</feature>
<feature type="transmembrane region" description="Helical" evidence="1">
    <location>
        <begin position="244"/>
        <end position="262"/>
    </location>
</feature>